<feature type="transmembrane region" description="Helical" evidence="7">
    <location>
        <begin position="247"/>
        <end position="269"/>
    </location>
</feature>
<proteinExistence type="inferred from homology"/>
<keyword evidence="6 7" id="KW-0472">Membrane</keyword>
<dbReference type="InterPro" id="IPR035906">
    <property type="entry name" value="MetI-like_sf"/>
</dbReference>
<evidence type="ECO:0000256" key="7">
    <source>
        <dbReference type="RuleBase" id="RU363032"/>
    </source>
</evidence>
<dbReference type="Proteomes" id="UP000226079">
    <property type="component" value="Unassembled WGS sequence"/>
</dbReference>
<evidence type="ECO:0000259" key="8">
    <source>
        <dbReference type="PROSITE" id="PS50928"/>
    </source>
</evidence>
<dbReference type="Gene3D" id="1.10.3720.10">
    <property type="entry name" value="MetI-like"/>
    <property type="match status" value="1"/>
</dbReference>
<name>A0A2A9CU19_9ACTN</name>
<comment type="caution">
    <text evidence="9">The sequence shown here is derived from an EMBL/GenBank/DDBJ whole genome shotgun (WGS) entry which is preliminary data.</text>
</comment>
<keyword evidence="3" id="KW-1003">Cell membrane</keyword>
<reference evidence="9 10" key="1">
    <citation type="submission" date="2017-10" db="EMBL/GenBank/DDBJ databases">
        <title>Sequencing the genomes of 1000 actinobacteria strains.</title>
        <authorList>
            <person name="Klenk H.-P."/>
        </authorList>
    </citation>
    <scope>NUCLEOTIDE SEQUENCE [LARGE SCALE GENOMIC DNA]</scope>
    <source>
        <strain evidence="9 10">DSM 15597</strain>
    </source>
</reference>
<dbReference type="Pfam" id="PF12911">
    <property type="entry name" value="OppC_N"/>
    <property type="match status" value="1"/>
</dbReference>
<feature type="transmembrane region" description="Helical" evidence="7">
    <location>
        <begin position="117"/>
        <end position="142"/>
    </location>
</feature>
<evidence type="ECO:0000256" key="6">
    <source>
        <dbReference type="ARBA" id="ARBA00023136"/>
    </source>
</evidence>
<feature type="transmembrane region" description="Helical" evidence="7">
    <location>
        <begin position="86"/>
        <end position="110"/>
    </location>
</feature>
<feature type="domain" description="ABC transmembrane type-1" evidence="8">
    <location>
        <begin position="87"/>
        <end position="270"/>
    </location>
</feature>
<evidence type="ECO:0000256" key="2">
    <source>
        <dbReference type="ARBA" id="ARBA00022448"/>
    </source>
</evidence>
<dbReference type="InterPro" id="IPR025966">
    <property type="entry name" value="OppC_N"/>
</dbReference>
<dbReference type="RefSeq" id="WP_098461029.1">
    <property type="nucleotide sequence ID" value="NZ_PDJC01000001.1"/>
</dbReference>
<dbReference type="CDD" id="cd06261">
    <property type="entry name" value="TM_PBP2"/>
    <property type="match status" value="1"/>
</dbReference>
<sequence>MSVHAQHSKTSGSVWHFLRRDPRFWAGAVAVAIVVVIAVAGPLLAPHDPAAFVGKLYLRPSATSWLGTDVLGRDVLSRLLVGGRLFLIQGLTAATLGVLAGVVLGILLGVTRGTTAAVLLFCSDSVMVIPQILLVLLILAAFGSAPLTLTVAVALAQVAYTARVIFAATGRVTTEDYYRAARAVGMGTGSLVLREVLPNVAPAVLVEYGVRLSISFVALASLSYLGFGSGDVDWGAMIHENQGGIALQPWAVVAPVLVLAAFLLGMNLLRDGLARALAARSAR</sequence>
<dbReference type="SUPFAM" id="SSF161098">
    <property type="entry name" value="MetI-like"/>
    <property type="match status" value="1"/>
</dbReference>
<keyword evidence="5 7" id="KW-1133">Transmembrane helix</keyword>
<dbReference type="Pfam" id="PF00528">
    <property type="entry name" value="BPD_transp_1"/>
    <property type="match status" value="1"/>
</dbReference>
<comment type="similarity">
    <text evidence="7">Belongs to the binding-protein-dependent transport system permease family.</text>
</comment>
<keyword evidence="2 7" id="KW-0813">Transport</keyword>
<dbReference type="PANTHER" id="PTHR43386">
    <property type="entry name" value="OLIGOPEPTIDE TRANSPORT SYSTEM PERMEASE PROTEIN APPC"/>
    <property type="match status" value="1"/>
</dbReference>
<feature type="transmembrane region" description="Helical" evidence="7">
    <location>
        <begin position="148"/>
        <end position="169"/>
    </location>
</feature>
<evidence type="ECO:0000256" key="1">
    <source>
        <dbReference type="ARBA" id="ARBA00004651"/>
    </source>
</evidence>
<evidence type="ECO:0000313" key="9">
    <source>
        <dbReference type="EMBL" id="PFG17616.1"/>
    </source>
</evidence>
<dbReference type="InterPro" id="IPR050366">
    <property type="entry name" value="BP-dependent_transpt_permease"/>
</dbReference>
<dbReference type="PANTHER" id="PTHR43386:SF25">
    <property type="entry name" value="PEPTIDE ABC TRANSPORTER PERMEASE PROTEIN"/>
    <property type="match status" value="1"/>
</dbReference>
<accession>A0A2A9CU19</accession>
<dbReference type="EMBL" id="PDJC01000001">
    <property type="protein sequence ID" value="PFG17616.1"/>
    <property type="molecule type" value="Genomic_DNA"/>
</dbReference>
<evidence type="ECO:0000313" key="10">
    <source>
        <dbReference type="Proteomes" id="UP000226079"/>
    </source>
</evidence>
<evidence type="ECO:0000256" key="3">
    <source>
        <dbReference type="ARBA" id="ARBA00022475"/>
    </source>
</evidence>
<gene>
    <name evidence="9" type="ORF">ATK74_2189</name>
</gene>
<dbReference type="GO" id="GO:0055085">
    <property type="term" value="P:transmembrane transport"/>
    <property type="evidence" value="ECO:0007669"/>
    <property type="project" value="InterPro"/>
</dbReference>
<evidence type="ECO:0000256" key="5">
    <source>
        <dbReference type="ARBA" id="ARBA00022989"/>
    </source>
</evidence>
<evidence type="ECO:0000256" key="4">
    <source>
        <dbReference type="ARBA" id="ARBA00022692"/>
    </source>
</evidence>
<feature type="transmembrane region" description="Helical" evidence="7">
    <location>
        <begin position="208"/>
        <end position="227"/>
    </location>
</feature>
<protein>
    <submittedName>
        <fullName evidence="9">Peptide/nickel transport system permease protein</fullName>
    </submittedName>
</protein>
<feature type="transmembrane region" description="Helical" evidence="7">
    <location>
        <begin position="24"/>
        <end position="45"/>
    </location>
</feature>
<keyword evidence="4 7" id="KW-0812">Transmembrane</keyword>
<comment type="subcellular location">
    <subcellularLocation>
        <location evidence="1 7">Cell membrane</location>
        <topology evidence="1 7">Multi-pass membrane protein</topology>
    </subcellularLocation>
</comment>
<keyword evidence="10" id="KW-1185">Reference proteome</keyword>
<dbReference type="OrthoDB" id="8906042at2"/>
<organism evidence="9 10">
    <name type="scientific">Propionicimonas paludicola</name>
    <dbReference type="NCBI Taxonomy" id="185243"/>
    <lineage>
        <taxon>Bacteria</taxon>
        <taxon>Bacillati</taxon>
        <taxon>Actinomycetota</taxon>
        <taxon>Actinomycetes</taxon>
        <taxon>Propionibacteriales</taxon>
        <taxon>Nocardioidaceae</taxon>
        <taxon>Propionicimonas</taxon>
    </lineage>
</organism>
<dbReference type="AlphaFoldDB" id="A0A2A9CU19"/>
<dbReference type="PROSITE" id="PS50928">
    <property type="entry name" value="ABC_TM1"/>
    <property type="match status" value="1"/>
</dbReference>
<dbReference type="GO" id="GO:0005886">
    <property type="term" value="C:plasma membrane"/>
    <property type="evidence" value="ECO:0007669"/>
    <property type="project" value="UniProtKB-SubCell"/>
</dbReference>
<dbReference type="InterPro" id="IPR000515">
    <property type="entry name" value="MetI-like"/>
</dbReference>